<keyword evidence="1" id="KW-0812">Transmembrane</keyword>
<reference evidence="2" key="1">
    <citation type="submission" date="2022-11" db="EMBL/GenBank/DDBJ databases">
        <authorList>
            <person name="Somphong A."/>
            <person name="Phongsopitanun W."/>
        </authorList>
    </citation>
    <scope>NUCLEOTIDE SEQUENCE</scope>
    <source>
        <strain evidence="2">Pm04-4</strain>
    </source>
</reference>
<keyword evidence="1" id="KW-1133">Transmembrane helix</keyword>
<keyword evidence="3" id="KW-1185">Reference proteome</keyword>
<gene>
    <name evidence="2" type="ORF">OWR29_20960</name>
</gene>
<sequence>MFLLLEKMGPALGWVAAVALGAFVLYVGLTLAVTLFHPRAEVRRHAAGILRQLLTFLRNAR</sequence>
<evidence type="ECO:0000313" key="2">
    <source>
        <dbReference type="EMBL" id="MCY1140475.1"/>
    </source>
</evidence>
<organism evidence="2 3">
    <name type="scientific">Paractinoplanes pyxinae</name>
    <dbReference type="NCBI Taxonomy" id="2997416"/>
    <lineage>
        <taxon>Bacteria</taxon>
        <taxon>Bacillati</taxon>
        <taxon>Actinomycetota</taxon>
        <taxon>Actinomycetes</taxon>
        <taxon>Micromonosporales</taxon>
        <taxon>Micromonosporaceae</taxon>
        <taxon>Paractinoplanes</taxon>
    </lineage>
</organism>
<keyword evidence="1" id="KW-0472">Membrane</keyword>
<feature type="transmembrane region" description="Helical" evidence="1">
    <location>
        <begin position="12"/>
        <end position="36"/>
    </location>
</feature>
<proteinExistence type="predicted"/>
<name>A0ABT4B494_9ACTN</name>
<dbReference type="Proteomes" id="UP001151002">
    <property type="component" value="Unassembled WGS sequence"/>
</dbReference>
<evidence type="ECO:0000313" key="3">
    <source>
        <dbReference type="Proteomes" id="UP001151002"/>
    </source>
</evidence>
<protein>
    <submittedName>
        <fullName evidence="2">Uncharacterized protein</fullName>
    </submittedName>
</protein>
<accession>A0ABT4B494</accession>
<evidence type="ECO:0000256" key="1">
    <source>
        <dbReference type="SAM" id="Phobius"/>
    </source>
</evidence>
<comment type="caution">
    <text evidence="2">The sequence shown here is derived from an EMBL/GenBank/DDBJ whole genome shotgun (WGS) entry which is preliminary data.</text>
</comment>
<dbReference type="RefSeq" id="WP_267564700.1">
    <property type="nucleotide sequence ID" value="NZ_JAPNTZ010000007.1"/>
</dbReference>
<dbReference type="EMBL" id="JAPNTZ010000007">
    <property type="protein sequence ID" value="MCY1140475.1"/>
    <property type="molecule type" value="Genomic_DNA"/>
</dbReference>